<gene>
    <name evidence="5" type="ORF">FGL98_20510</name>
</gene>
<dbReference type="Gene3D" id="3.40.50.720">
    <property type="entry name" value="NAD(P)-binding Rossmann-like Domain"/>
    <property type="match status" value="1"/>
</dbReference>
<keyword evidence="1" id="KW-0560">Oxidoreductase</keyword>
<evidence type="ECO:0000259" key="3">
    <source>
        <dbReference type="Pfam" id="PF01232"/>
    </source>
</evidence>
<keyword evidence="6" id="KW-1185">Reference proteome</keyword>
<dbReference type="OrthoDB" id="271711at2"/>
<dbReference type="Proteomes" id="UP000320244">
    <property type="component" value="Unassembled WGS sequence"/>
</dbReference>
<evidence type="ECO:0000256" key="1">
    <source>
        <dbReference type="ARBA" id="ARBA00023002"/>
    </source>
</evidence>
<comment type="catalytic activity">
    <reaction evidence="2">
        <text>D-mannitol 1-phosphate + NAD(+) = beta-D-fructose 6-phosphate + NADH + H(+)</text>
        <dbReference type="Rhea" id="RHEA:19661"/>
        <dbReference type="ChEBI" id="CHEBI:15378"/>
        <dbReference type="ChEBI" id="CHEBI:57540"/>
        <dbReference type="ChEBI" id="CHEBI:57634"/>
        <dbReference type="ChEBI" id="CHEBI:57945"/>
        <dbReference type="ChEBI" id="CHEBI:61381"/>
        <dbReference type="EC" id="1.1.1.17"/>
    </reaction>
</comment>
<comment type="caution">
    <text evidence="5">The sequence shown here is derived from an EMBL/GenBank/DDBJ whole genome shotgun (WGS) entry which is preliminary data.</text>
</comment>
<dbReference type="AlphaFoldDB" id="A0A563DUN8"/>
<proteinExistence type="predicted"/>
<evidence type="ECO:0000313" key="5">
    <source>
        <dbReference type="EMBL" id="TWP33643.1"/>
    </source>
</evidence>
<dbReference type="InterPro" id="IPR008927">
    <property type="entry name" value="6-PGluconate_DH-like_C_sf"/>
</dbReference>
<dbReference type="InterPro" id="IPR036291">
    <property type="entry name" value="NAD(P)-bd_dom_sf"/>
</dbReference>
<dbReference type="InterPro" id="IPR013131">
    <property type="entry name" value="Mannitol_DH_N"/>
</dbReference>
<evidence type="ECO:0000256" key="2">
    <source>
        <dbReference type="ARBA" id="ARBA00048615"/>
    </source>
</evidence>
<feature type="domain" description="Mannitol dehydrogenase C-terminal" evidence="4">
    <location>
        <begin position="283"/>
        <end position="441"/>
    </location>
</feature>
<dbReference type="Gene3D" id="1.10.1040.10">
    <property type="entry name" value="N-(1-d-carboxylethyl)-l-norvaline Dehydrogenase, domain 2"/>
    <property type="match status" value="1"/>
</dbReference>
<evidence type="ECO:0000313" key="6">
    <source>
        <dbReference type="Proteomes" id="UP000320244"/>
    </source>
</evidence>
<feature type="domain" description="Mannitol dehydrogenase N-terminal" evidence="3">
    <location>
        <begin position="23"/>
        <end position="274"/>
    </location>
</feature>
<reference evidence="5 6" key="2">
    <citation type="submission" date="2019-08" db="EMBL/GenBank/DDBJ databases">
        <title>Jejuicoccus antrihumi gen. nov., sp. nov., a new member of the family Dermacoccaceae isolated from a cave.</title>
        <authorList>
            <person name="Schumann P."/>
            <person name="Kim I.S."/>
        </authorList>
    </citation>
    <scope>NUCLEOTIDE SEQUENCE [LARGE SCALE GENOMIC DNA]</scope>
    <source>
        <strain evidence="5 6">C5-26</strain>
    </source>
</reference>
<dbReference type="InterPro" id="IPR013118">
    <property type="entry name" value="Mannitol_DH_C"/>
</dbReference>
<dbReference type="GO" id="GO:0008926">
    <property type="term" value="F:mannitol-1-phosphate 5-dehydrogenase activity"/>
    <property type="evidence" value="ECO:0007669"/>
    <property type="project" value="UniProtKB-EC"/>
</dbReference>
<dbReference type="SUPFAM" id="SSF48179">
    <property type="entry name" value="6-phosphogluconate dehydrogenase C-terminal domain-like"/>
    <property type="match status" value="1"/>
</dbReference>
<sequence length="465" mass="50768">MPNELPRRLSRSIGDGRPPAPVRILHVGLGNFFRAHQAWYTDRVDDAGEWGIAAFAGRSHEDGRGEIVEAMSGQDCLYTLVTKYPDRLTADVISSVVAVHGAGEHDAWLRYFASPDLALVTLTVTEAAYLHTSTGTDLTNTAVQQDIRALRRDVRAPVGTVPARLVAGLAARRAAAAGPLAVVPCDNLPSNGRVAANVVTSVAEQVDGDLARWIEREVSWVTSMVDRITPRPTAADRAQVLHDTGVADPAVVVSEPFSEWTLQGRFPAGRPEWTRAGARVVDDVTPYEQRKLWLLNGAHSLLAYAGSILGLETVDQAAGDPLCRGWVEQWWDEAARGLTLPGGEITAYREALLRRWENPRMSHRLAQIAMDGSQKVPVRVSETLRRERTERRSGEGAARIVAAWVCHLRGLGAPVDDKGADRLVRTVRASSLEHAVATVLAYLEMDDPFVAVTVDRLAHDLSTRH</sequence>
<dbReference type="PANTHER" id="PTHR43362:SF1">
    <property type="entry name" value="MANNITOL DEHYDROGENASE 2-RELATED"/>
    <property type="match status" value="1"/>
</dbReference>
<dbReference type="Pfam" id="PF08125">
    <property type="entry name" value="Mannitol_dh_C"/>
    <property type="match status" value="1"/>
</dbReference>
<dbReference type="InterPro" id="IPR050988">
    <property type="entry name" value="Mannitol_DH/Oxidoreductase"/>
</dbReference>
<dbReference type="PANTHER" id="PTHR43362">
    <property type="entry name" value="MANNITOL DEHYDROGENASE DSF1-RELATED"/>
    <property type="match status" value="1"/>
</dbReference>
<dbReference type="SUPFAM" id="SSF51735">
    <property type="entry name" value="NAD(P)-binding Rossmann-fold domains"/>
    <property type="match status" value="1"/>
</dbReference>
<dbReference type="EMBL" id="VCQV01000038">
    <property type="protein sequence ID" value="TWP33643.1"/>
    <property type="molecule type" value="Genomic_DNA"/>
</dbReference>
<protein>
    <submittedName>
        <fullName evidence="5">Mannitol dehydrogenase family protein</fullName>
    </submittedName>
</protein>
<name>A0A563DUN8_9MICO</name>
<evidence type="ECO:0000259" key="4">
    <source>
        <dbReference type="Pfam" id="PF08125"/>
    </source>
</evidence>
<dbReference type="Pfam" id="PF01232">
    <property type="entry name" value="Mannitol_dh"/>
    <property type="match status" value="1"/>
</dbReference>
<accession>A0A563DUN8</accession>
<dbReference type="InterPro" id="IPR000669">
    <property type="entry name" value="Mannitol_DH"/>
</dbReference>
<dbReference type="PRINTS" id="PR00084">
    <property type="entry name" value="MTLDHDRGNASE"/>
</dbReference>
<dbReference type="InterPro" id="IPR013328">
    <property type="entry name" value="6PGD_dom2"/>
</dbReference>
<reference evidence="5 6" key="1">
    <citation type="submission" date="2019-05" db="EMBL/GenBank/DDBJ databases">
        <authorList>
            <person name="Lee S.D."/>
        </authorList>
    </citation>
    <scope>NUCLEOTIDE SEQUENCE [LARGE SCALE GENOMIC DNA]</scope>
    <source>
        <strain evidence="5 6">C5-26</strain>
    </source>
</reference>
<organism evidence="5 6">
    <name type="scientific">Leekyejoonella antrihumi</name>
    <dbReference type="NCBI Taxonomy" id="1660198"/>
    <lineage>
        <taxon>Bacteria</taxon>
        <taxon>Bacillati</taxon>
        <taxon>Actinomycetota</taxon>
        <taxon>Actinomycetes</taxon>
        <taxon>Micrococcales</taxon>
        <taxon>Dermacoccaceae</taxon>
        <taxon>Leekyejoonella</taxon>
    </lineage>
</organism>